<dbReference type="PROSITE" id="PS00600">
    <property type="entry name" value="AA_TRANSFER_CLASS_3"/>
    <property type="match status" value="1"/>
</dbReference>
<dbReference type="Pfam" id="PF00202">
    <property type="entry name" value="Aminotran_3"/>
    <property type="match status" value="1"/>
</dbReference>
<evidence type="ECO:0000256" key="2">
    <source>
        <dbReference type="ARBA" id="ARBA00008954"/>
    </source>
</evidence>
<evidence type="ECO:0000313" key="5">
    <source>
        <dbReference type="EMBL" id="SDY89811.1"/>
    </source>
</evidence>
<reference evidence="6" key="1">
    <citation type="submission" date="2016-10" db="EMBL/GenBank/DDBJ databases">
        <authorList>
            <person name="Varghese N."/>
            <person name="Submissions S."/>
        </authorList>
    </citation>
    <scope>NUCLEOTIDE SEQUENCE [LARGE SCALE GENOMIC DNA]</scope>
    <source>
        <strain evidence="6">SP</strain>
    </source>
</reference>
<name>A0A1H3NLN4_9BACI</name>
<evidence type="ECO:0000256" key="1">
    <source>
        <dbReference type="ARBA" id="ARBA00001933"/>
    </source>
</evidence>
<dbReference type="InterPro" id="IPR015424">
    <property type="entry name" value="PyrdxlP-dep_Trfase"/>
</dbReference>
<dbReference type="SUPFAM" id="SSF53383">
    <property type="entry name" value="PLP-dependent transferases"/>
    <property type="match status" value="1"/>
</dbReference>
<dbReference type="GO" id="GO:0008483">
    <property type="term" value="F:transaminase activity"/>
    <property type="evidence" value="ECO:0007669"/>
    <property type="project" value="UniProtKB-KW"/>
</dbReference>
<dbReference type="PIRSF" id="PIRSF000521">
    <property type="entry name" value="Transaminase_4ab_Lys_Orn"/>
    <property type="match status" value="1"/>
</dbReference>
<dbReference type="NCBIfam" id="NF005375">
    <property type="entry name" value="PRK06917.1"/>
    <property type="match status" value="1"/>
</dbReference>
<dbReference type="Gene3D" id="3.40.640.10">
    <property type="entry name" value="Type I PLP-dependent aspartate aminotransferase-like (Major domain)"/>
    <property type="match status" value="1"/>
</dbReference>
<dbReference type="InterPro" id="IPR015421">
    <property type="entry name" value="PyrdxlP-dep_Trfase_major"/>
</dbReference>
<protein>
    <submittedName>
        <fullName evidence="5">Adenosylmethionine-8-amino-7-oxononanoate aminotransferase</fullName>
    </submittedName>
</protein>
<evidence type="ECO:0000256" key="3">
    <source>
        <dbReference type="ARBA" id="ARBA00022898"/>
    </source>
</evidence>
<evidence type="ECO:0000256" key="4">
    <source>
        <dbReference type="RuleBase" id="RU003560"/>
    </source>
</evidence>
<sequence length="453" mass="49473">MNESCLIKPLLNGRYPSVEYGQGIYLYDSDGKKYIDGSSGAVTAGIGHGVKEIAAVMKEQAEKVSFVYRSQFTNKPAEQLALKLKQWAPGNVNWSFFVNSGSEATETAMKVAIQYWQEKKRPGKTKILSRWMSYHGITIGALSMSGHVERRARFVPLLEDFPTVEPPYCYRCSFNNNFPECHLLCADQLDRAIRRIGSDHIAAFIAEPIIGASGAALVPPPGYYEQIKEICLSHDILFIADEVMTGIGRCGKKFAIDHWQAVPDIIAAGKGMSAGYAPIAATIISDEVMEPIQNGSKLIMSGHTYSANPQSAAIALAVLKYIENHGLISNAAEKGNELLQKLNQLKQNYPLIGDVRGMGMLTGVEFVANRGTKQPFSRVINVTKLIIDKSMEKGLLVYPASSGIEGTAGDAVIIAPPLTVRSEEIAELVTVFEEAVKEVQAELLLRGHLHSDV</sequence>
<gene>
    <name evidence="5" type="ORF">SAMN05421736_104123</name>
</gene>
<dbReference type="InterPro" id="IPR005814">
    <property type="entry name" value="Aminotrans_3"/>
</dbReference>
<dbReference type="Proteomes" id="UP000198935">
    <property type="component" value="Unassembled WGS sequence"/>
</dbReference>
<organism evidence="5 6">
    <name type="scientific">Evansella caseinilytica</name>
    <dbReference type="NCBI Taxonomy" id="1503961"/>
    <lineage>
        <taxon>Bacteria</taxon>
        <taxon>Bacillati</taxon>
        <taxon>Bacillota</taxon>
        <taxon>Bacilli</taxon>
        <taxon>Bacillales</taxon>
        <taxon>Bacillaceae</taxon>
        <taxon>Evansella</taxon>
    </lineage>
</organism>
<evidence type="ECO:0000313" key="6">
    <source>
        <dbReference type="Proteomes" id="UP000198935"/>
    </source>
</evidence>
<comment type="similarity">
    <text evidence="2 4">Belongs to the class-III pyridoxal-phosphate-dependent aminotransferase family.</text>
</comment>
<keyword evidence="5" id="KW-0808">Transferase</keyword>
<dbReference type="Gene3D" id="3.90.1150.10">
    <property type="entry name" value="Aspartate Aminotransferase, domain 1"/>
    <property type="match status" value="1"/>
</dbReference>
<keyword evidence="5" id="KW-0032">Aminotransferase</keyword>
<dbReference type="InterPro" id="IPR015422">
    <property type="entry name" value="PyrdxlP-dep_Trfase_small"/>
</dbReference>
<dbReference type="STRING" id="1503961.SAMN05421736_104123"/>
<dbReference type="PANTHER" id="PTHR43094:SF1">
    <property type="entry name" value="AMINOTRANSFERASE CLASS-III"/>
    <property type="match status" value="1"/>
</dbReference>
<dbReference type="EMBL" id="FNPI01000004">
    <property type="protein sequence ID" value="SDY89811.1"/>
    <property type="molecule type" value="Genomic_DNA"/>
</dbReference>
<dbReference type="GO" id="GO:0030170">
    <property type="term" value="F:pyridoxal phosphate binding"/>
    <property type="evidence" value="ECO:0007669"/>
    <property type="project" value="InterPro"/>
</dbReference>
<keyword evidence="6" id="KW-1185">Reference proteome</keyword>
<proteinExistence type="inferred from homology"/>
<keyword evidence="3 4" id="KW-0663">Pyridoxal phosphate</keyword>
<dbReference type="OrthoDB" id="9807885at2"/>
<accession>A0A1H3NLN4</accession>
<dbReference type="FunFam" id="3.40.640.10:FF:000004">
    <property type="entry name" value="Acetylornithine aminotransferase"/>
    <property type="match status" value="1"/>
</dbReference>
<dbReference type="AlphaFoldDB" id="A0A1H3NLN4"/>
<dbReference type="PANTHER" id="PTHR43094">
    <property type="entry name" value="AMINOTRANSFERASE"/>
    <property type="match status" value="1"/>
</dbReference>
<comment type="cofactor">
    <cofactor evidence="1">
        <name>pyridoxal 5'-phosphate</name>
        <dbReference type="ChEBI" id="CHEBI:597326"/>
    </cofactor>
</comment>
<dbReference type="InterPro" id="IPR049704">
    <property type="entry name" value="Aminotrans_3_PPA_site"/>
</dbReference>
<dbReference type="CDD" id="cd00610">
    <property type="entry name" value="OAT_like"/>
    <property type="match status" value="1"/>
</dbReference>